<dbReference type="InterPro" id="IPR003395">
    <property type="entry name" value="RecF/RecN/SMC_N"/>
</dbReference>
<organism evidence="14 15">
    <name type="scientific">Trichophyton rubrum</name>
    <name type="common">Athlete's foot fungus</name>
    <name type="synonym">Epidermophyton rubrum</name>
    <dbReference type="NCBI Taxonomy" id="5551"/>
    <lineage>
        <taxon>Eukaryota</taxon>
        <taxon>Fungi</taxon>
        <taxon>Dikarya</taxon>
        <taxon>Ascomycota</taxon>
        <taxon>Pezizomycotina</taxon>
        <taxon>Eurotiomycetes</taxon>
        <taxon>Eurotiomycetidae</taxon>
        <taxon>Onygenales</taxon>
        <taxon>Arthrodermataceae</taxon>
        <taxon>Trichophyton</taxon>
    </lineage>
</organism>
<dbReference type="InterPro" id="IPR027417">
    <property type="entry name" value="P-loop_NTPase"/>
</dbReference>
<dbReference type="InterPro" id="IPR010935">
    <property type="entry name" value="SMC_hinge"/>
</dbReference>
<evidence type="ECO:0000256" key="8">
    <source>
        <dbReference type="ARBA" id="ARBA00023242"/>
    </source>
</evidence>
<feature type="coiled-coil region" evidence="11">
    <location>
        <begin position="774"/>
        <end position="976"/>
    </location>
</feature>
<keyword evidence="6" id="KW-0498">Mitosis</keyword>
<dbReference type="GO" id="GO:0016887">
    <property type="term" value="F:ATP hydrolysis activity"/>
    <property type="evidence" value="ECO:0007669"/>
    <property type="project" value="InterPro"/>
</dbReference>
<keyword evidence="7 11" id="KW-0175">Coiled coil</keyword>
<dbReference type="Pfam" id="PF02463">
    <property type="entry name" value="SMC_N"/>
    <property type="match status" value="2"/>
</dbReference>
<keyword evidence="9" id="KW-0131">Cell cycle</keyword>
<feature type="region of interest" description="Disordered" evidence="12">
    <location>
        <begin position="115"/>
        <end position="148"/>
    </location>
</feature>
<feature type="domain" description="SMC hinge" evidence="13">
    <location>
        <begin position="582"/>
        <end position="698"/>
    </location>
</feature>
<dbReference type="InterPro" id="IPR024704">
    <property type="entry name" value="SMC"/>
</dbReference>
<evidence type="ECO:0000259" key="13">
    <source>
        <dbReference type="SMART" id="SM00968"/>
    </source>
</evidence>
<feature type="coiled-coil region" evidence="11">
    <location>
        <begin position="1094"/>
        <end position="1128"/>
    </location>
</feature>
<comment type="caution">
    <text evidence="14">The sequence shown here is derived from an EMBL/GenBank/DDBJ whole genome shotgun (WGS) entry which is preliminary data.</text>
</comment>
<dbReference type="VEuPathDB" id="FungiDB:TERG_08386"/>
<dbReference type="GO" id="GO:0007062">
    <property type="term" value="P:sister chromatid cohesion"/>
    <property type="evidence" value="ECO:0007669"/>
    <property type="project" value="InterPro"/>
</dbReference>
<name>A0A178EYP0_TRIRU</name>
<dbReference type="GO" id="GO:0051301">
    <property type="term" value="P:cell division"/>
    <property type="evidence" value="ECO:0007669"/>
    <property type="project" value="UniProtKB-KW"/>
</dbReference>
<dbReference type="GO" id="GO:0003677">
    <property type="term" value="F:DNA binding"/>
    <property type="evidence" value="ECO:0007669"/>
    <property type="project" value="TreeGrafter"/>
</dbReference>
<protein>
    <recommendedName>
        <fullName evidence="10">Structural maintenance of chromosomes protein</fullName>
    </recommendedName>
</protein>
<evidence type="ECO:0000256" key="4">
    <source>
        <dbReference type="ARBA" id="ARBA00022454"/>
    </source>
</evidence>
<accession>A0A178EYP0</accession>
<dbReference type="SUPFAM" id="SSF75553">
    <property type="entry name" value="Smc hinge domain"/>
    <property type="match status" value="1"/>
</dbReference>
<feature type="coiled-coil region" evidence="11">
    <location>
        <begin position="237"/>
        <end position="369"/>
    </location>
</feature>
<gene>
    <name evidence="14" type="ORF">A7C99_4407</name>
</gene>
<evidence type="ECO:0000256" key="6">
    <source>
        <dbReference type="ARBA" id="ARBA00022776"/>
    </source>
</evidence>
<dbReference type="GO" id="GO:0005634">
    <property type="term" value="C:nucleus"/>
    <property type="evidence" value="ECO:0007669"/>
    <property type="project" value="UniProtKB-SubCell"/>
</dbReference>
<dbReference type="Gene3D" id="3.30.70.1620">
    <property type="match status" value="1"/>
</dbReference>
<reference evidence="14 15" key="1">
    <citation type="submission" date="2016-05" db="EMBL/GenBank/DDBJ databases">
        <title>Genome sequencing of Trichophyton rubrum CMCC(F)T1i isolated from hair.</title>
        <authorList>
            <person name="Zhan P."/>
            <person name="Tao Y."/>
            <person name="Liu W."/>
        </authorList>
    </citation>
    <scope>NUCLEOTIDE SEQUENCE [LARGE SCALE GENOMIC DNA]</scope>
    <source>
        <strain evidence="15">CMCC(F)T1i</strain>
    </source>
</reference>
<comment type="similarity">
    <text evidence="3">Belongs to the SMC family. SMC1 subfamily.</text>
</comment>
<evidence type="ECO:0000256" key="12">
    <source>
        <dbReference type="SAM" id="MobiDB-lite"/>
    </source>
</evidence>
<dbReference type="EMBL" id="LHPM01000016">
    <property type="protein sequence ID" value="OAL64337.1"/>
    <property type="molecule type" value="Genomic_DNA"/>
</dbReference>
<evidence type="ECO:0000256" key="5">
    <source>
        <dbReference type="ARBA" id="ARBA00022618"/>
    </source>
</evidence>
<evidence type="ECO:0000256" key="11">
    <source>
        <dbReference type="SAM" id="Coils"/>
    </source>
</evidence>
<evidence type="ECO:0000256" key="3">
    <source>
        <dbReference type="ARBA" id="ARBA00005597"/>
    </source>
</evidence>
<evidence type="ECO:0000313" key="14">
    <source>
        <dbReference type="EMBL" id="OAL64337.1"/>
    </source>
</evidence>
<feature type="coiled-coil region" evidence="11">
    <location>
        <begin position="449"/>
        <end position="532"/>
    </location>
</feature>
<dbReference type="InterPro" id="IPR036277">
    <property type="entry name" value="SMC_hinge_sf"/>
</dbReference>
<dbReference type="Gene3D" id="1.20.1060.20">
    <property type="match status" value="1"/>
</dbReference>
<dbReference type="CDD" id="cd03275">
    <property type="entry name" value="ABC_SMC1_euk"/>
    <property type="match status" value="2"/>
</dbReference>
<dbReference type="GO" id="GO:0005524">
    <property type="term" value="F:ATP binding"/>
    <property type="evidence" value="ECO:0007669"/>
    <property type="project" value="InterPro"/>
</dbReference>
<keyword evidence="4" id="KW-0158">Chromosome</keyword>
<evidence type="ECO:0000256" key="2">
    <source>
        <dbReference type="ARBA" id="ARBA00004286"/>
    </source>
</evidence>
<dbReference type="GO" id="GO:0008278">
    <property type="term" value="C:cohesin complex"/>
    <property type="evidence" value="ECO:0007669"/>
    <property type="project" value="InterPro"/>
</dbReference>
<dbReference type="Gene3D" id="3.40.50.300">
    <property type="entry name" value="P-loop containing nucleotide triphosphate hydrolases"/>
    <property type="match status" value="2"/>
</dbReference>
<proteinExistence type="inferred from homology"/>
<evidence type="ECO:0000313" key="15">
    <source>
        <dbReference type="Proteomes" id="UP000243015"/>
    </source>
</evidence>
<sequence>MIVQSEGEKTNEKIDNHKIASHDETIQEEEEAAREVAMGKLIRLELFNFKSYKGHHTLLFGDAYFTSIIGPNGSGKSNSMDAISFVLGIKSSHLRSTHLRDLVYRGRVLRTAKINDDGSASKDPAAGESGGQNGEAAEEQAERNDPKSAWVMAVYEDDAGEEQQWKRSITSQGVSEYRINNRVVTAQQYNDALEAENILIKARNFLVFQGDVESIASQSPKDLTRLIEQISGSLESKADYERLKAEQEEAAEHLNFQLNRRRGINSEIKQYQEQKREAETYARKAEERDQAIITHILWKLFHFQRLIVESSAEIQKYQDELKEFRRGVEKYEKNLEDAKVDHARVGRDVSRAEKGIKLKEKEIEETTNSLVPINEKIEITGKKVAKYASRVDEVSKEALSQAKTVKQLEKDLKIVEKAQSQWENEWKQTIAVKGIQLTDADLQEYSRLKEEVSKRSSSTQLKLDNLKRQRKADAEAVNNMKSNLESVEWQAKNLQTDMDHILERKAAIAATIKSTSKEIDATKKELNSLTSERLRVAQMRTELEEKLQVTLKKLLEADDGRQQSEKEHRTKEMIATLKRIFPGVKGRVSELCQPKQKKYAEAVSTVLGRHFDAIVVDNEKTAKECIQHLRDQRAGQATFIPLETIQVKALNSNLKGMHRAMRPAIETVDFDSSVSRAITYACGNSIVCDDLATAKYLCYEKGVEAKAVTLDGTVIHKGGLMTGGRGPGQRNAKRWEDTEIANLNKLKDKLMADLANLPKAHRKGSEEESLQGQLTGLEQRLAYSRDELSALEKNLESKSSEADFAKRQIKSVQPKYREKSALLESLDQSIEEIQSSVTEVEDKVYRDFCKRLGYKNIQEYDAQQGSLQEEAAEKKLQFTTQKTKIENQLSFEKQRLQATEVRIDGLKTQSQKDEAMIAELEAERRSIQERLDELNDELASLNETLQVQQNLFSESSENLAQQRRELQRRSKNVEATLKTISGLEADVQRHSSGRYTLIRRCKLEDINIPLTADSEPLDKFPIDELVQPDPDAMEIDEDSNNPVPQSHVVQDFGIEVDFSSLGDSLKEESDDKLEEELQERVRSLNNELDKMAPNMRAIERLEGVESKLRTIEKDFEDSRKRARKAKDDFEEVMQRRSELFNKAFTHISEQIEPIYRDLTRTESYPMGGKAYLDIEDSEEPYLDGIKYHAMPPLKRFRDMEHLSGGEKTMAALALLFAIHSYQPSPFFVLDEVDAALDNANVSRIANYIRDHAAPGMQFIVISLKTGLFQVSEALVGIYRDQAANSSKALTLDLRKYR</sequence>
<evidence type="ECO:0000256" key="7">
    <source>
        <dbReference type="ARBA" id="ARBA00023054"/>
    </source>
</evidence>
<comment type="subcellular location">
    <subcellularLocation>
        <location evidence="2">Chromosome</location>
    </subcellularLocation>
    <subcellularLocation>
        <location evidence="1 10">Nucleus</location>
    </subcellularLocation>
</comment>
<evidence type="ECO:0000256" key="9">
    <source>
        <dbReference type="ARBA" id="ARBA00023306"/>
    </source>
</evidence>
<dbReference type="PANTHER" id="PTHR18937:SF12">
    <property type="entry name" value="STRUCTURAL MAINTENANCE OF CHROMOSOMES PROTEIN"/>
    <property type="match status" value="1"/>
</dbReference>
<dbReference type="Proteomes" id="UP000243015">
    <property type="component" value="Unassembled WGS sequence"/>
</dbReference>
<dbReference type="PIRSF" id="PIRSF005719">
    <property type="entry name" value="SMC"/>
    <property type="match status" value="1"/>
</dbReference>
<keyword evidence="8 10" id="KW-0539">Nucleus</keyword>
<dbReference type="SUPFAM" id="SSF52540">
    <property type="entry name" value="P-loop containing nucleoside triphosphate hydrolases"/>
    <property type="match status" value="1"/>
</dbReference>
<dbReference type="SMART" id="SM00968">
    <property type="entry name" value="SMC_hinge"/>
    <property type="match status" value="1"/>
</dbReference>
<dbReference type="Pfam" id="PF06470">
    <property type="entry name" value="SMC_hinge"/>
    <property type="match status" value="1"/>
</dbReference>
<evidence type="ECO:0000256" key="10">
    <source>
        <dbReference type="PIRNR" id="PIRNR005719"/>
    </source>
</evidence>
<evidence type="ECO:0000256" key="1">
    <source>
        <dbReference type="ARBA" id="ARBA00004123"/>
    </source>
</evidence>
<dbReference type="InterPro" id="IPR028468">
    <property type="entry name" value="Smc1_ABC"/>
</dbReference>
<dbReference type="PANTHER" id="PTHR18937">
    <property type="entry name" value="STRUCTURAL MAINTENANCE OF CHROMOSOMES SMC FAMILY MEMBER"/>
    <property type="match status" value="1"/>
</dbReference>
<keyword evidence="5" id="KW-0132">Cell division</keyword>